<dbReference type="InterPro" id="IPR054120">
    <property type="entry name" value="PBPA_dimer"/>
</dbReference>
<dbReference type="InterPro" id="IPR050515">
    <property type="entry name" value="Beta-lactam/transpept"/>
</dbReference>
<reference evidence="11 12" key="1">
    <citation type="submission" date="2019-04" db="EMBL/GenBank/DDBJ databases">
        <authorList>
            <person name="Schori C."/>
            <person name="Ahrens C."/>
        </authorList>
    </citation>
    <scope>NUCLEOTIDE SEQUENCE [LARGE SCALE GENOMIC DNA]</scope>
    <source>
        <strain evidence="11 12">DSM 2950</strain>
    </source>
</reference>
<evidence type="ECO:0000256" key="4">
    <source>
        <dbReference type="ARBA" id="ARBA00022801"/>
    </source>
</evidence>
<organism evidence="11 12">
    <name type="scientific">Blautia producta</name>
    <dbReference type="NCBI Taxonomy" id="33035"/>
    <lineage>
        <taxon>Bacteria</taxon>
        <taxon>Bacillati</taxon>
        <taxon>Bacillota</taxon>
        <taxon>Clostridia</taxon>
        <taxon>Lachnospirales</taxon>
        <taxon>Lachnospiraceae</taxon>
        <taxon>Blautia</taxon>
    </lineage>
</organism>
<comment type="similarity">
    <text evidence="1 6">Belongs to the class-D beta-lactamase family.</text>
</comment>
<dbReference type="PANTHER" id="PTHR30627">
    <property type="entry name" value="PEPTIDOGLYCAN D,D-TRANSPEPTIDASE"/>
    <property type="match status" value="1"/>
</dbReference>
<dbReference type="GO" id="GO:0071972">
    <property type="term" value="F:peptidoglycan L,D-transpeptidase activity"/>
    <property type="evidence" value="ECO:0007669"/>
    <property type="project" value="TreeGrafter"/>
</dbReference>
<keyword evidence="4 6" id="KW-0378">Hydrolase</keyword>
<feature type="coiled-coil region" evidence="7">
    <location>
        <begin position="1"/>
        <end position="35"/>
    </location>
</feature>
<evidence type="ECO:0000256" key="7">
    <source>
        <dbReference type="SAM" id="Coils"/>
    </source>
</evidence>
<evidence type="ECO:0000256" key="2">
    <source>
        <dbReference type="ARBA" id="ARBA00012865"/>
    </source>
</evidence>
<keyword evidence="8" id="KW-0812">Transmembrane</keyword>
<evidence type="ECO:0000256" key="3">
    <source>
        <dbReference type="ARBA" id="ARBA00022729"/>
    </source>
</evidence>
<dbReference type="AlphaFoldDB" id="A0A7G5MUE8"/>
<keyword evidence="7" id="KW-0175">Coiled coil</keyword>
<keyword evidence="8" id="KW-0472">Membrane</keyword>
<gene>
    <name evidence="11" type="ORF">E5259_11885</name>
</gene>
<dbReference type="GO" id="GO:0046677">
    <property type="term" value="P:response to antibiotic"/>
    <property type="evidence" value="ECO:0007669"/>
    <property type="project" value="UniProtKB-UniRule"/>
</dbReference>
<evidence type="ECO:0000259" key="9">
    <source>
        <dbReference type="Pfam" id="PF00905"/>
    </source>
</evidence>
<dbReference type="InterPro" id="IPR002137">
    <property type="entry name" value="Beta-lactam_class-D_AS"/>
</dbReference>
<dbReference type="EC" id="3.5.2.6" evidence="2 6"/>
<name>A0A7G5MUE8_9FIRM</name>
<dbReference type="InterPro" id="IPR001460">
    <property type="entry name" value="PCN-bd_Tpept"/>
</dbReference>
<dbReference type="Pfam" id="PF21922">
    <property type="entry name" value="PBP_dimer_2"/>
    <property type="match status" value="1"/>
</dbReference>
<dbReference type="EMBL" id="CP039126">
    <property type="protein sequence ID" value="QMW78241.1"/>
    <property type="molecule type" value="Genomic_DNA"/>
</dbReference>
<dbReference type="GO" id="GO:0071555">
    <property type="term" value="P:cell wall organization"/>
    <property type="evidence" value="ECO:0007669"/>
    <property type="project" value="TreeGrafter"/>
</dbReference>
<evidence type="ECO:0000256" key="8">
    <source>
        <dbReference type="SAM" id="Phobius"/>
    </source>
</evidence>
<dbReference type="Gene3D" id="3.40.710.10">
    <property type="entry name" value="DD-peptidase/beta-lactamase superfamily"/>
    <property type="match status" value="1"/>
</dbReference>
<dbReference type="InterPro" id="IPR012338">
    <property type="entry name" value="Beta-lactam/transpept-like"/>
</dbReference>
<evidence type="ECO:0000256" key="5">
    <source>
        <dbReference type="ARBA" id="ARBA00023251"/>
    </source>
</evidence>
<keyword evidence="8" id="KW-1133">Transmembrane helix</keyword>
<dbReference type="PANTHER" id="PTHR30627:SF24">
    <property type="entry name" value="PENICILLIN-BINDING PROTEIN 4B"/>
    <property type="match status" value="1"/>
</dbReference>
<evidence type="ECO:0000256" key="6">
    <source>
        <dbReference type="RuleBase" id="RU361140"/>
    </source>
</evidence>
<feature type="transmembrane region" description="Helical" evidence="8">
    <location>
        <begin position="37"/>
        <end position="57"/>
    </location>
</feature>
<dbReference type="GO" id="GO:0017001">
    <property type="term" value="P:antibiotic catabolic process"/>
    <property type="evidence" value="ECO:0007669"/>
    <property type="project" value="InterPro"/>
</dbReference>
<feature type="domain" description="Penicillin binding protein A dimerisation" evidence="10">
    <location>
        <begin position="84"/>
        <end position="163"/>
    </location>
</feature>
<dbReference type="Gene3D" id="3.90.1310.10">
    <property type="entry name" value="Penicillin-binding protein 2a (Domain 2)"/>
    <property type="match status" value="1"/>
</dbReference>
<evidence type="ECO:0000256" key="1">
    <source>
        <dbReference type="ARBA" id="ARBA00007898"/>
    </source>
</evidence>
<dbReference type="Pfam" id="PF00905">
    <property type="entry name" value="Transpeptidase"/>
    <property type="match status" value="1"/>
</dbReference>
<proteinExistence type="inferred from homology"/>
<dbReference type="Proteomes" id="UP000515789">
    <property type="component" value="Chromosome"/>
</dbReference>
<feature type="domain" description="Penicillin-binding protein transpeptidase" evidence="9">
    <location>
        <begin position="184"/>
        <end position="493"/>
    </location>
</feature>
<protein>
    <recommendedName>
        <fullName evidence="2 6">Beta-lactamase</fullName>
        <ecNumber evidence="2 6">3.5.2.6</ecNumber>
    </recommendedName>
</protein>
<comment type="catalytic activity">
    <reaction evidence="6">
        <text>a beta-lactam + H2O = a substituted beta-amino acid</text>
        <dbReference type="Rhea" id="RHEA:20401"/>
        <dbReference type="ChEBI" id="CHEBI:15377"/>
        <dbReference type="ChEBI" id="CHEBI:35627"/>
        <dbReference type="ChEBI" id="CHEBI:140347"/>
        <dbReference type="EC" id="3.5.2.6"/>
    </reaction>
</comment>
<dbReference type="GO" id="GO:0005886">
    <property type="term" value="C:plasma membrane"/>
    <property type="evidence" value="ECO:0007669"/>
    <property type="project" value="TreeGrafter"/>
</dbReference>
<keyword evidence="5 6" id="KW-0046">Antibiotic resistance</keyword>
<evidence type="ECO:0000259" key="10">
    <source>
        <dbReference type="Pfam" id="PF21922"/>
    </source>
</evidence>
<evidence type="ECO:0000313" key="12">
    <source>
        <dbReference type="Proteomes" id="UP000515789"/>
    </source>
</evidence>
<accession>A0A7G5MUE8</accession>
<evidence type="ECO:0000313" key="11">
    <source>
        <dbReference type="EMBL" id="QMW78241.1"/>
    </source>
</evidence>
<dbReference type="GO" id="GO:0008658">
    <property type="term" value="F:penicillin binding"/>
    <property type="evidence" value="ECO:0007669"/>
    <property type="project" value="InterPro"/>
</dbReference>
<dbReference type="GeneID" id="75050742"/>
<dbReference type="PROSITE" id="PS00337">
    <property type="entry name" value="BETA_LACTAMASE_D"/>
    <property type="match status" value="1"/>
</dbReference>
<keyword evidence="3" id="KW-0732">Signal</keyword>
<dbReference type="GO" id="GO:0008800">
    <property type="term" value="F:beta-lactamase activity"/>
    <property type="evidence" value="ECO:0007669"/>
    <property type="project" value="UniProtKB-UniRule"/>
</dbReference>
<sequence>MKNLKSKKKKEEKRLLKEEKALEKKELKAKRARNREYAIVSYFFVGIFISLIGYMVYFQAVKREGVISSPYNTRQDQFEDRVVRGSILSSDGQTLAYTQVNDDGSETRVYPYSNVFAHVVGYDANGKNGLESLANFQLMTSHDGYLSQAANELKSEKNKGDNVVSTLDTSLQQTAYNALGDNRGAVVVIEPKTGAVLASVSKPDFNPNTVAQDWEYLISDSSNSSLLNRATQGAYPPGSTFKIVTALSYLKAHGSIDGYNYNCEGSITMDGHTITCYDGEVHGEEDFTTAFAKSCNSAFASIGVDLGKSKLSQTAESLLFNSKLPIPIEYNKSKFDLGEHPGKPLLMQTSIGQGNTLVSPMHMAMIVSAIANDGVLMKPYYVDHVENVNGDVVKTTKPAEYKRILESSEATVMQNLMEAVVNQGTASSLSGENYSAAGKTGSAEYYGSDGDIRTHSWFVGYSTMGDSQIAIAVIAEGAGTGSSVAVPIAHEVFNEFYY</sequence>
<dbReference type="RefSeq" id="WP_018597999.1">
    <property type="nucleotide sequence ID" value="NZ_CABLBP010000008.1"/>
</dbReference>
<dbReference type="SUPFAM" id="SSF56601">
    <property type="entry name" value="beta-lactamase/transpeptidase-like"/>
    <property type="match status" value="1"/>
</dbReference>